<dbReference type="EMBL" id="JASJOS010000003">
    <property type="protein sequence ID" value="MDJ1480600.1"/>
    <property type="molecule type" value="Genomic_DNA"/>
</dbReference>
<feature type="compositionally biased region" description="Polar residues" evidence="5">
    <location>
        <begin position="601"/>
        <end position="617"/>
    </location>
</feature>
<dbReference type="CDD" id="cd15482">
    <property type="entry name" value="Sialidase_non-viral"/>
    <property type="match status" value="1"/>
</dbReference>
<dbReference type="PROSITE" id="PS51123">
    <property type="entry name" value="OMPA_2"/>
    <property type="match status" value="1"/>
</dbReference>
<evidence type="ECO:0000313" key="9">
    <source>
        <dbReference type="Proteomes" id="UP001241110"/>
    </source>
</evidence>
<feature type="domain" description="OmpA-like" evidence="7">
    <location>
        <begin position="618"/>
        <end position="733"/>
    </location>
</feature>
<dbReference type="InterPro" id="IPR036737">
    <property type="entry name" value="OmpA-like_sf"/>
</dbReference>
<dbReference type="Pfam" id="PF00691">
    <property type="entry name" value="OmpA"/>
    <property type="match status" value="1"/>
</dbReference>
<dbReference type="PANTHER" id="PTHR30329">
    <property type="entry name" value="STATOR ELEMENT OF FLAGELLAR MOTOR COMPLEX"/>
    <property type="match status" value="1"/>
</dbReference>
<organism evidence="8 9">
    <name type="scientific">Xanthocytophaga flava</name>
    <dbReference type="NCBI Taxonomy" id="3048013"/>
    <lineage>
        <taxon>Bacteria</taxon>
        <taxon>Pseudomonadati</taxon>
        <taxon>Bacteroidota</taxon>
        <taxon>Cytophagia</taxon>
        <taxon>Cytophagales</taxon>
        <taxon>Rhodocytophagaceae</taxon>
        <taxon>Xanthocytophaga</taxon>
    </lineage>
</organism>
<feature type="region of interest" description="Disordered" evidence="5">
    <location>
        <begin position="595"/>
        <end position="623"/>
    </location>
</feature>
<name>A0AAE3QKH8_9BACT</name>
<dbReference type="SUPFAM" id="SSF103088">
    <property type="entry name" value="OmpA-like"/>
    <property type="match status" value="1"/>
</dbReference>
<dbReference type="Gene3D" id="2.60.120.560">
    <property type="entry name" value="Exo-inulinase, domain 1"/>
    <property type="match status" value="1"/>
</dbReference>
<evidence type="ECO:0000256" key="6">
    <source>
        <dbReference type="SAM" id="SignalP"/>
    </source>
</evidence>
<dbReference type="PRINTS" id="PR01021">
    <property type="entry name" value="OMPADOMAIN"/>
</dbReference>
<reference evidence="8" key="1">
    <citation type="submission" date="2023-05" db="EMBL/GenBank/DDBJ databases">
        <authorList>
            <person name="Zhang X."/>
        </authorList>
    </citation>
    <scope>NUCLEOTIDE SEQUENCE</scope>
    <source>
        <strain evidence="8">YF14B1</strain>
    </source>
</reference>
<protein>
    <submittedName>
        <fullName evidence="8">OmpA family protein</fullName>
    </submittedName>
</protein>
<proteinExistence type="predicted"/>
<dbReference type="Gene3D" id="2.60.40.1120">
    <property type="entry name" value="Carboxypeptidase-like, regulatory domain"/>
    <property type="match status" value="1"/>
</dbReference>
<comment type="caution">
    <text evidence="8">The sequence shown here is derived from an EMBL/GenBank/DDBJ whole genome shotgun (WGS) entry which is preliminary data.</text>
</comment>
<dbReference type="RefSeq" id="WP_313977402.1">
    <property type="nucleotide sequence ID" value="NZ_JASJOS010000003.1"/>
</dbReference>
<keyword evidence="2 4" id="KW-0472">Membrane</keyword>
<dbReference type="InterPro" id="IPR011659">
    <property type="entry name" value="WD40"/>
</dbReference>
<keyword evidence="3" id="KW-0998">Cell outer membrane</keyword>
<feature type="region of interest" description="Disordered" evidence="5">
    <location>
        <begin position="701"/>
        <end position="724"/>
    </location>
</feature>
<evidence type="ECO:0000313" key="8">
    <source>
        <dbReference type="EMBL" id="MDJ1480600.1"/>
    </source>
</evidence>
<evidence type="ECO:0000256" key="2">
    <source>
        <dbReference type="ARBA" id="ARBA00023136"/>
    </source>
</evidence>
<evidence type="ECO:0000256" key="1">
    <source>
        <dbReference type="ARBA" id="ARBA00004442"/>
    </source>
</evidence>
<dbReference type="PANTHER" id="PTHR30329:SF21">
    <property type="entry name" value="LIPOPROTEIN YIAD-RELATED"/>
    <property type="match status" value="1"/>
</dbReference>
<feature type="chain" id="PRO_5042147060" evidence="6">
    <location>
        <begin position="19"/>
        <end position="733"/>
    </location>
</feature>
<dbReference type="AlphaFoldDB" id="A0AAE3QKH8"/>
<evidence type="ECO:0000256" key="5">
    <source>
        <dbReference type="SAM" id="MobiDB-lite"/>
    </source>
</evidence>
<gene>
    <name evidence="8" type="ORF">QNI16_08895</name>
</gene>
<dbReference type="Gene3D" id="3.30.1330.60">
    <property type="entry name" value="OmpA-like domain"/>
    <property type="match status" value="1"/>
</dbReference>
<dbReference type="Pfam" id="PF07676">
    <property type="entry name" value="PD40"/>
    <property type="match status" value="1"/>
</dbReference>
<dbReference type="GO" id="GO:0009279">
    <property type="term" value="C:cell outer membrane"/>
    <property type="evidence" value="ECO:0007669"/>
    <property type="project" value="UniProtKB-SubCell"/>
</dbReference>
<evidence type="ECO:0000256" key="3">
    <source>
        <dbReference type="ARBA" id="ARBA00023237"/>
    </source>
</evidence>
<accession>A0AAE3QKH8</accession>
<dbReference type="Proteomes" id="UP001241110">
    <property type="component" value="Unassembled WGS sequence"/>
</dbReference>
<dbReference type="InterPro" id="IPR050330">
    <property type="entry name" value="Bact_OuterMem_StrucFunc"/>
</dbReference>
<comment type="subcellular location">
    <subcellularLocation>
        <location evidence="1">Cell outer membrane</location>
    </subcellularLocation>
</comment>
<evidence type="ECO:0000259" key="7">
    <source>
        <dbReference type="PROSITE" id="PS51123"/>
    </source>
</evidence>
<feature type="compositionally biased region" description="Basic and acidic residues" evidence="5">
    <location>
        <begin position="715"/>
        <end position="724"/>
    </location>
</feature>
<sequence>MKHCILFILLFVAYCADAQSTLWFYDDFDDNHSNWPVSESAENRYALSNGAYTIEVKNSNPYWTCKQISMNPEKDFAYEVLARKAEGDEIADFGIAVLGKNGTVYQFRINSEKQQSWVGSFKKTWKSIVNNTTKEFSSTDYRASASIKKDTALNKLTLRRQGDEIIFLVNDTEVFRGGYSKNFERFNGNFGFVVANKMKMEVDQVAFKQDNATNILPDMPPYLKKESMGAGINTIYDEVIPRIAPDGKTIYYSIKNHPENTGGTSDSDDAWYSQMDENGNWGARKKLPAPPNDIGSTYVVSALPDNNTLVMNCKYYDDMTVIPEWGLSIIQKTDTGWMLRENIDIPDLSSKSKILEMAMSADQKVIMITLKKKDSYGERDIYVSLKGANGKWGSPFNIGNVVNTKKDESSPFLAADGVSLYFASEGHPGFGSADIFVSRRLDDTWKNWSTPQNLGLGVNTPGWDGYYNIPASGAYAYLTSDQNSLGLLDIIKLNLPEVAKPKPVVIVYGYVLDSQTHKPIQADIVYRNQKTNKELGIATSNPVDGSYKIALPAGIAYTFMAKKRDFNAVTETIDLKEVDKYEEIKRDLYLTSTKKTETKEQPVSQSNTKQTNPSQPTEAEETVSLNDLFFDTNKFALRKESITELDQLVKLLKANPTMAIKIQGHTDNVGNDTYNMALSKNRAKAVVNYLTSKGISANRLSSQGYGENKPVADNTTKEGRQQNRRVEFVIIKK</sequence>
<dbReference type="CDD" id="cd07185">
    <property type="entry name" value="OmpA_C-like"/>
    <property type="match status" value="1"/>
</dbReference>
<feature type="signal peptide" evidence="6">
    <location>
        <begin position="1"/>
        <end position="18"/>
    </location>
</feature>
<evidence type="ECO:0000256" key="4">
    <source>
        <dbReference type="PROSITE-ProRule" id="PRU00473"/>
    </source>
</evidence>
<dbReference type="InterPro" id="IPR006664">
    <property type="entry name" value="OMP_bac"/>
</dbReference>
<dbReference type="InterPro" id="IPR006665">
    <property type="entry name" value="OmpA-like"/>
</dbReference>
<keyword evidence="6" id="KW-0732">Signal</keyword>